<feature type="signal peptide" evidence="1">
    <location>
        <begin position="1"/>
        <end position="20"/>
    </location>
</feature>
<keyword evidence="1" id="KW-0732">Signal</keyword>
<dbReference type="eggNOG" id="ENOG50339MI">
    <property type="taxonomic scope" value="Bacteria"/>
</dbReference>
<dbReference type="EMBL" id="JFYZ01000003">
    <property type="protein sequence ID" value="EZP83252.1"/>
    <property type="molecule type" value="Genomic_DNA"/>
</dbReference>
<protein>
    <submittedName>
        <fullName evidence="2">Lipoprotein</fullName>
    </submittedName>
</protein>
<accession>A0A031K3R7</accession>
<dbReference type="Proteomes" id="UP000024329">
    <property type="component" value="Unassembled WGS sequence"/>
</dbReference>
<feature type="chain" id="PRO_5001552146" evidence="1">
    <location>
        <begin position="21"/>
        <end position="103"/>
    </location>
</feature>
<name>A0A031K3R7_9SPHN</name>
<sequence length="103" mass="10775">MSPKAFIAPVAMAMTLAACAAQTPPEAAPPPAAEAEPTCGADQFASYVGQQASDATIAAIQSKRGDKPIRVIKPGMAVTMDYRAERLNVDVDESGAIKRFYCS</sequence>
<evidence type="ECO:0000256" key="1">
    <source>
        <dbReference type="SAM" id="SignalP"/>
    </source>
</evidence>
<dbReference type="Pfam" id="PF11720">
    <property type="entry name" value="Inhibitor_I78"/>
    <property type="match status" value="1"/>
</dbReference>
<dbReference type="RefSeq" id="WP_036524363.1">
    <property type="nucleotide sequence ID" value="NZ_JFYZ01000003.1"/>
</dbReference>
<dbReference type="PATRIC" id="fig|158500.4.peg.1396"/>
<dbReference type="PANTHER" id="PTHR39600">
    <property type="entry name" value="PEPTIDASE INHIBITOR I78 FAMILY PROTEIN"/>
    <property type="match status" value="1"/>
</dbReference>
<dbReference type="AlphaFoldDB" id="A0A031K3R7"/>
<keyword evidence="2" id="KW-0449">Lipoprotein</keyword>
<dbReference type="STRING" id="158500.BES08_05310"/>
<dbReference type="InterPro" id="IPR021719">
    <property type="entry name" value="Prot_inh_I78"/>
</dbReference>
<reference evidence="2 3" key="1">
    <citation type="submission" date="2014-03" db="EMBL/GenBank/DDBJ databases">
        <title>Whole genome sequence of Novosphingobium resinovorum KF1.</title>
        <authorList>
            <person name="Gan H.M."/>
            <person name="Gan H.Y."/>
            <person name="Chew T.H."/>
            <person name="Savka M.A."/>
        </authorList>
    </citation>
    <scope>NUCLEOTIDE SEQUENCE [LARGE SCALE GENOMIC DNA]</scope>
    <source>
        <strain evidence="2 3">KF1</strain>
    </source>
</reference>
<dbReference type="PANTHER" id="PTHR39600:SF1">
    <property type="entry name" value="PEPTIDASE INHIBITOR I78 FAMILY PROTEIN"/>
    <property type="match status" value="1"/>
</dbReference>
<evidence type="ECO:0000313" key="3">
    <source>
        <dbReference type="Proteomes" id="UP000024329"/>
    </source>
</evidence>
<dbReference type="PROSITE" id="PS51257">
    <property type="entry name" value="PROKAR_LIPOPROTEIN"/>
    <property type="match status" value="1"/>
</dbReference>
<dbReference type="Gene3D" id="3.30.10.10">
    <property type="entry name" value="Trypsin Inhibitor V, subunit A"/>
    <property type="match status" value="1"/>
</dbReference>
<proteinExistence type="predicted"/>
<organism evidence="2 3">
    <name type="scientific">Novosphingobium resinovorum</name>
    <dbReference type="NCBI Taxonomy" id="158500"/>
    <lineage>
        <taxon>Bacteria</taxon>
        <taxon>Pseudomonadati</taxon>
        <taxon>Pseudomonadota</taxon>
        <taxon>Alphaproteobacteria</taxon>
        <taxon>Sphingomonadales</taxon>
        <taxon>Sphingomonadaceae</taxon>
        <taxon>Novosphingobium</taxon>
    </lineage>
</organism>
<gene>
    <name evidence="2" type="ORF">BV97_01362</name>
</gene>
<evidence type="ECO:0000313" key="2">
    <source>
        <dbReference type="EMBL" id="EZP83252.1"/>
    </source>
</evidence>
<comment type="caution">
    <text evidence="2">The sequence shown here is derived from an EMBL/GenBank/DDBJ whole genome shotgun (WGS) entry which is preliminary data.</text>
</comment>